<dbReference type="AlphaFoldDB" id="A0A1H8XV99"/>
<evidence type="ECO:0000313" key="2">
    <source>
        <dbReference type="EMBL" id="SEP43691.1"/>
    </source>
</evidence>
<dbReference type="EMBL" id="FODY01000030">
    <property type="protein sequence ID" value="SEP43691.1"/>
    <property type="molecule type" value="Genomic_DNA"/>
</dbReference>
<name>A0A1H8XV99_9FIRM</name>
<gene>
    <name evidence="2" type="ORF">SAMN04490178_13052</name>
</gene>
<sequence>MSAVWIVALLCSVFTVCFIALFYIRFMRLERRIERVAAALSGKKTKRQVSRSLSKVYGFINEGMIRENDIIVYKAAELLKTAYAEGMLRSDEPIRLMGIVVKAIHAGRYNAAAALLNTFRPMLLQLPAQHFPVIAEQFVLIAVVAFRARQHFFISRIADYVFFILQNKSLVKANASHIFDILRVLKVLGLLALRRKDFSLFREICKCWSENLLTYEEHEVTQAVLQVWTAWLHRIVKVENQDMFDLMVEGTWQLFRAGRLTDEDINYLVLEWHKQAGIACLNPYNPLAVGILRFMLQLAEAKADLSLWTLIIRQTAQVIKTAIVQRSFRDAFCVFVPLLDAGRKLFIMEVKFGEYSDGFRQQVLFQILKECVMLVAYVARQDYTVLQGECIRQLRAWWLEIPEYSGRRKTISKFCQLLFAYWTKTHHRQAKKERTANDPLLEPQFLTEREKELFFFLRSY</sequence>
<keyword evidence="1" id="KW-1133">Transmembrane helix</keyword>
<dbReference type="RefSeq" id="WP_091751192.1">
    <property type="nucleotide sequence ID" value="NZ_FODY01000030.1"/>
</dbReference>
<organism evidence="2 3">
    <name type="scientific">Propionispora vibrioides</name>
    <dbReference type="NCBI Taxonomy" id="112903"/>
    <lineage>
        <taxon>Bacteria</taxon>
        <taxon>Bacillati</taxon>
        <taxon>Bacillota</taxon>
        <taxon>Negativicutes</taxon>
        <taxon>Selenomonadales</taxon>
        <taxon>Sporomusaceae</taxon>
        <taxon>Propionispora</taxon>
    </lineage>
</organism>
<protein>
    <submittedName>
        <fullName evidence="2">Uncharacterized protein</fullName>
    </submittedName>
</protein>
<proteinExistence type="predicted"/>
<dbReference type="Proteomes" id="UP000198847">
    <property type="component" value="Unassembled WGS sequence"/>
</dbReference>
<keyword evidence="3" id="KW-1185">Reference proteome</keyword>
<keyword evidence="1" id="KW-0472">Membrane</keyword>
<dbReference type="OrthoDB" id="1675497at2"/>
<dbReference type="STRING" id="112903.SAMN04490178_13052"/>
<keyword evidence="1" id="KW-0812">Transmembrane</keyword>
<feature type="transmembrane region" description="Helical" evidence="1">
    <location>
        <begin position="6"/>
        <end position="26"/>
    </location>
</feature>
<evidence type="ECO:0000313" key="3">
    <source>
        <dbReference type="Proteomes" id="UP000198847"/>
    </source>
</evidence>
<accession>A0A1H8XV99</accession>
<evidence type="ECO:0000256" key="1">
    <source>
        <dbReference type="SAM" id="Phobius"/>
    </source>
</evidence>
<reference evidence="2 3" key="1">
    <citation type="submission" date="2016-10" db="EMBL/GenBank/DDBJ databases">
        <authorList>
            <person name="de Groot N.N."/>
        </authorList>
    </citation>
    <scope>NUCLEOTIDE SEQUENCE [LARGE SCALE GENOMIC DNA]</scope>
    <source>
        <strain evidence="2 3">DSM 13305</strain>
    </source>
</reference>